<name>A0A8X6QPL3_NEPPI</name>
<dbReference type="AlphaFoldDB" id="A0A8X6QPL3"/>
<evidence type="ECO:0000313" key="2">
    <source>
        <dbReference type="EMBL" id="GFU38033.1"/>
    </source>
</evidence>
<dbReference type="EMBL" id="BMAW01131132">
    <property type="protein sequence ID" value="GFU38033.1"/>
    <property type="molecule type" value="Genomic_DNA"/>
</dbReference>
<accession>A0A8X6QPL3</accession>
<feature type="region of interest" description="Disordered" evidence="1">
    <location>
        <begin position="1"/>
        <end position="54"/>
    </location>
</feature>
<evidence type="ECO:0000313" key="3">
    <source>
        <dbReference type="Proteomes" id="UP000887013"/>
    </source>
</evidence>
<reference evidence="2" key="1">
    <citation type="submission" date="2020-08" db="EMBL/GenBank/DDBJ databases">
        <title>Multicomponent nature underlies the extraordinary mechanical properties of spider dragline silk.</title>
        <authorList>
            <person name="Kono N."/>
            <person name="Nakamura H."/>
            <person name="Mori M."/>
            <person name="Yoshida Y."/>
            <person name="Ohtoshi R."/>
            <person name="Malay A.D."/>
            <person name="Moran D.A.P."/>
            <person name="Tomita M."/>
            <person name="Numata K."/>
            <person name="Arakawa K."/>
        </authorList>
    </citation>
    <scope>NUCLEOTIDE SEQUENCE</scope>
</reference>
<organism evidence="2 3">
    <name type="scientific">Nephila pilipes</name>
    <name type="common">Giant wood spider</name>
    <name type="synonym">Nephila maculata</name>
    <dbReference type="NCBI Taxonomy" id="299642"/>
    <lineage>
        <taxon>Eukaryota</taxon>
        <taxon>Metazoa</taxon>
        <taxon>Ecdysozoa</taxon>
        <taxon>Arthropoda</taxon>
        <taxon>Chelicerata</taxon>
        <taxon>Arachnida</taxon>
        <taxon>Araneae</taxon>
        <taxon>Araneomorphae</taxon>
        <taxon>Entelegynae</taxon>
        <taxon>Araneoidea</taxon>
        <taxon>Nephilidae</taxon>
        <taxon>Nephila</taxon>
    </lineage>
</organism>
<evidence type="ECO:0000256" key="1">
    <source>
        <dbReference type="SAM" id="MobiDB-lite"/>
    </source>
</evidence>
<gene>
    <name evidence="2" type="ORF">NPIL_663791</name>
</gene>
<sequence length="91" mass="10556">MMREWKQRKPAFPGSVIAPRGKNARWEMEKNDYDGPNASSGGGRSPKEELPLDPPRKALKRFFPRAPPQIAFHDRSSRDLGFPYYRSDFYV</sequence>
<comment type="caution">
    <text evidence="2">The sequence shown here is derived from an EMBL/GenBank/DDBJ whole genome shotgun (WGS) entry which is preliminary data.</text>
</comment>
<proteinExistence type="predicted"/>
<keyword evidence="3" id="KW-1185">Reference proteome</keyword>
<feature type="compositionally biased region" description="Basic and acidic residues" evidence="1">
    <location>
        <begin position="24"/>
        <end position="33"/>
    </location>
</feature>
<protein>
    <submittedName>
        <fullName evidence="2">Uncharacterized protein</fullName>
    </submittedName>
</protein>
<feature type="compositionally biased region" description="Basic and acidic residues" evidence="1">
    <location>
        <begin position="45"/>
        <end position="54"/>
    </location>
</feature>
<dbReference type="Proteomes" id="UP000887013">
    <property type="component" value="Unassembled WGS sequence"/>
</dbReference>